<feature type="compositionally biased region" description="Low complexity" evidence="1">
    <location>
        <begin position="73"/>
        <end position="87"/>
    </location>
</feature>
<evidence type="ECO:0000313" key="2">
    <source>
        <dbReference type="EMBL" id="KAK4173854.1"/>
    </source>
</evidence>
<gene>
    <name evidence="2" type="ORF">QBC36DRAFT_358988</name>
</gene>
<feature type="compositionally biased region" description="Basic and acidic residues" evidence="1">
    <location>
        <begin position="241"/>
        <end position="259"/>
    </location>
</feature>
<dbReference type="AlphaFoldDB" id="A0AAN6W1W1"/>
<comment type="caution">
    <text evidence="2">The sequence shown here is derived from an EMBL/GenBank/DDBJ whole genome shotgun (WGS) entry which is preliminary data.</text>
</comment>
<evidence type="ECO:0000256" key="1">
    <source>
        <dbReference type="SAM" id="MobiDB-lite"/>
    </source>
</evidence>
<reference evidence="2" key="1">
    <citation type="journal article" date="2023" name="Mol. Phylogenet. Evol.">
        <title>Genome-scale phylogeny and comparative genomics of the fungal order Sordariales.</title>
        <authorList>
            <person name="Hensen N."/>
            <person name="Bonometti L."/>
            <person name="Westerberg I."/>
            <person name="Brannstrom I.O."/>
            <person name="Guillou S."/>
            <person name="Cros-Aarteil S."/>
            <person name="Calhoun S."/>
            <person name="Haridas S."/>
            <person name="Kuo A."/>
            <person name="Mondo S."/>
            <person name="Pangilinan J."/>
            <person name="Riley R."/>
            <person name="LaButti K."/>
            <person name="Andreopoulos B."/>
            <person name="Lipzen A."/>
            <person name="Chen C."/>
            <person name="Yan M."/>
            <person name="Daum C."/>
            <person name="Ng V."/>
            <person name="Clum A."/>
            <person name="Steindorff A."/>
            <person name="Ohm R.A."/>
            <person name="Martin F."/>
            <person name="Silar P."/>
            <person name="Natvig D.O."/>
            <person name="Lalanne C."/>
            <person name="Gautier V."/>
            <person name="Ament-Velasquez S.L."/>
            <person name="Kruys A."/>
            <person name="Hutchinson M.I."/>
            <person name="Powell A.J."/>
            <person name="Barry K."/>
            <person name="Miller A.N."/>
            <person name="Grigoriev I.V."/>
            <person name="Debuchy R."/>
            <person name="Gladieux P."/>
            <person name="Hiltunen Thoren M."/>
            <person name="Johannesson H."/>
        </authorList>
    </citation>
    <scope>NUCLEOTIDE SEQUENCE</scope>
    <source>
        <strain evidence="2">CBS 892.96</strain>
    </source>
</reference>
<keyword evidence="3" id="KW-1185">Reference proteome</keyword>
<feature type="region of interest" description="Disordered" evidence="1">
    <location>
        <begin position="232"/>
        <end position="289"/>
    </location>
</feature>
<name>A0AAN6W1W1_9PEZI</name>
<dbReference type="EMBL" id="MU866316">
    <property type="protein sequence ID" value="KAK4173854.1"/>
    <property type="molecule type" value="Genomic_DNA"/>
</dbReference>
<sequence length="477" mass="51948">EHPTRTKYVNSLAPNFNIFFPIHPLSNSHLQFWANQHLSLQYLAAVLFNMDFQPGTRAVPQPDIAGTLENSMAPPQTTTPAGQPDTTVIPSANVVPSCHQDTTVLPSGTVETAQQNTATGAQPDAPATHTEGIMPHPGIVAVQSGCTVAQQDRDSAAQFFAQMSIPGFHQEKPASFRSDGPIPFRVDGIDYTVPSVSVEADAATWSAAKSDAVQFVMLLRLVLDAHRALEDARTRPAAAADNDRLRAVPKDRHEEKGEASRPSSLYVTAPKTVDPASNPTPPTRQEVKDLRPPAECGLWKIHEEPCPYFGPLAPNKPKLIVLLMTGRTTVAALHSSHVGSNIHVDRLLDTVMAVKVGSTTILSIRASVVTAPEQVERIVSVPTSRVNADHLLQHQEILPFLTAATGVDIGAMKSHNADIQQLCSWLWQAEPSPRFEDRRRIVAVTAPSLDQILPQVFRILFHPGANRSLFRKFELGF</sequence>
<protein>
    <submittedName>
        <fullName evidence="2">Uncharacterized protein</fullName>
    </submittedName>
</protein>
<reference evidence="2" key="2">
    <citation type="submission" date="2023-05" db="EMBL/GenBank/DDBJ databases">
        <authorList>
            <consortium name="Lawrence Berkeley National Laboratory"/>
            <person name="Steindorff A."/>
            <person name="Hensen N."/>
            <person name="Bonometti L."/>
            <person name="Westerberg I."/>
            <person name="Brannstrom I.O."/>
            <person name="Guillou S."/>
            <person name="Cros-Aarteil S."/>
            <person name="Calhoun S."/>
            <person name="Haridas S."/>
            <person name="Kuo A."/>
            <person name="Mondo S."/>
            <person name="Pangilinan J."/>
            <person name="Riley R."/>
            <person name="Labutti K."/>
            <person name="Andreopoulos B."/>
            <person name="Lipzen A."/>
            <person name="Chen C."/>
            <person name="Yanf M."/>
            <person name="Daum C."/>
            <person name="Ng V."/>
            <person name="Clum A."/>
            <person name="Ohm R."/>
            <person name="Martin F."/>
            <person name="Silar P."/>
            <person name="Natvig D."/>
            <person name="Lalanne C."/>
            <person name="Gautier V."/>
            <person name="Ament-Velasquez S.L."/>
            <person name="Kruys A."/>
            <person name="Hutchinson M.I."/>
            <person name="Powell A.J."/>
            <person name="Barry K."/>
            <person name="Miller A.N."/>
            <person name="Grigoriev I.V."/>
            <person name="Debuchy R."/>
            <person name="Gladieux P."/>
            <person name="Thoren M.H."/>
            <person name="Johannesson H."/>
        </authorList>
    </citation>
    <scope>NUCLEOTIDE SEQUENCE</scope>
    <source>
        <strain evidence="2">CBS 892.96</strain>
    </source>
</reference>
<organism evidence="2 3">
    <name type="scientific">Triangularia setosa</name>
    <dbReference type="NCBI Taxonomy" id="2587417"/>
    <lineage>
        <taxon>Eukaryota</taxon>
        <taxon>Fungi</taxon>
        <taxon>Dikarya</taxon>
        <taxon>Ascomycota</taxon>
        <taxon>Pezizomycotina</taxon>
        <taxon>Sordariomycetes</taxon>
        <taxon>Sordariomycetidae</taxon>
        <taxon>Sordariales</taxon>
        <taxon>Podosporaceae</taxon>
        <taxon>Triangularia</taxon>
    </lineage>
</organism>
<accession>A0AAN6W1W1</accession>
<dbReference type="Proteomes" id="UP001302321">
    <property type="component" value="Unassembled WGS sequence"/>
</dbReference>
<feature type="region of interest" description="Disordered" evidence="1">
    <location>
        <begin position="114"/>
        <end position="134"/>
    </location>
</feature>
<proteinExistence type="predicted"/>
<feature type="non-terminal residue" evidence="2">
    <location>
        <position position="1"/>
    </location>
</feature>
<evidence type="ECO:0000313" key="3">
    <source>
        <dbReference type="Proteomes" id="UP001302321"/>
    </source>
</evidence>
<feature type="region of interest" description="Disordered" evidence="1">
    <location>
        <begin position="71"/>
        <end position="92"/>
    </location>
</feature>